<dbReference type="InterPro" id="IPR005652">
    <property type="entry name" value="Photo_RC_H"/>
</dbReference>
<dbReference type="Pfam" id="PF03967">
    <property type="entry name" value="PRCH"/>
    <property type="match status" value="1"/>
</dbReference>
<dbReference type="InterPro" id="IPR014747">
    <property type="entry name" value="Bac_photo_RC_H_C"/>
</dbReference>
<evidence type="ECO:0000313" key="4">
    <source>
        <dbReference type="EMBL" id="UZP74459.1"/>
    </source>
</evidence>
<organism evidence="4 5">
    <name type="scientific">Candidatus Paraluminiphilus aquimaris</name>
    <dbReference type="NCBI Taxonomy" id="2518994"/>
    <lineage>
        <taxon>Bacteria</taxon>
        <taxon>Pseudomonadati</taxon>
        <taxon>Pseudomonadota</taxon>
        <taxon>Gammaproteobacteria</taxon>
        <taxon>Cellvibrionales</taxon>
        <taxon>Halieaceae</taxon>
        <taxon>Candidatus Paraluminiphilus</taxon>
    </lineage>
</organism>
<dbReference type="InterPro" id="IPR015810">
    <property type="entry name" value="Photo_RC_H_N"/>
</dbReference>
<dbReference type="Proteomes" id="UP001317963">
    <property type="component" value="Chromosome"/>
</dbReference>
<keyword evidence="1" id="KW-0472">Membrane</keyword>
<dbReference type="NCBIfam" id="TIGR01150">
    <property type="entry name" value="puhA"/>
    <property type="match status" value="1"/>
</dbReference>
<feature type="domain" description="Photosynthetic reaction centre H subunit N-terminal" evidence="2">
    <location>
        <begin position="7"/>
        <end position="134"/>
    </location>
</feature>
<evidence type="ECO:0000259" key="3">
    <source>
        <dbReference type="Pfam" id="PF05239"/>
    </source>
</evidence>
<dbReference type="EMBL" id="CP036501">
    <property type="protein sequence ID" value="UZP74459.1"/>
    <property type="molecule type" value="Genomic_DNA"/>
</dbReference>
<proteinExistence type="predicted"/>
<dbReference type="SUPFAM" id="SSF50346">
    <property type="entry name" value="PRC-barrel domain"/>
    <property type="match status" value="1"/>
</dbReference>
<keyword evidence="1" id="KW-0812">Transmembrane</keyword>
<feature type="transmembrane region" description="Helical" evidence="1">
    <location>
        <begin position="6"/>
        <end position="29"/>
    </location>
</feature>
<dbReference type="SUPFAM" id="SSF81490">
    <property type="entry name" value="Photosystem II reaction centre subunit H, transmembrane region"/>
    <property type="match status" value="1"/>
</dbReference>
<dbReference type="InterPro" id="IPR037097">
    <property type="entry name" value="Photo_RC_H_N_sf"/>
</dbReference>
<evidence type="ECO:0000259" key="2">
    <source>
        <dbReference type="Pfam" id="PF03967"/>
    </source>
</evidence>
<evidence type="ECO:0000313" key="5">
    <source>
        <dbReference type="Proteomes" id="UP001317963"/>
    </source>
</evidence>
<keyword evidence="1" id="KW-1133">Transmembrane helix</keyword>
<name>A0ABY6Q772_9GAMM</name>
<dbReference type="Gene3D" id="4.10.540.10">
    <property type="entry name" value="Photosynthetic reaction centre, H subunit, N-terminal domain"/>
    <property type="match status" value="1"/>
</dbReference>
<dbReference type="InterPro" id="IPR011033">
    <property type="entry name" value="PRC_barrel-like_sf"/>
</dbReference>
<dbReference type="InterPro" id="IPR027275">
    <property type="entry name" value="PRC-brl_dom"/>
</dbReference>
<gene>
    <name evidence="4" type="primary">puhA</name>
    <name evidence="4" type="ORF">E0F26_06770</name>
</gene>
<protein>
    <submittedName>
        <fullName evidence="4">Photosynthetic reaction center subunit H</fullName>
    </submittedName>
</protein>
<dbReference type="RefSeq" id="WP_279240905.1">
    <property type="nucleotide sequence ID" value="NZ_CP036501.1"/>
</dbReference>
<sequence>MGTGEFYFDFAAIMFTAFCGAFVYLVLYLHKEGKREGFPIRHDGVVDNYSDGVGGLPDPKTYKLAHGQGERTVPGPMPEQYELKAKPVHPHPGSPLEPTGDPMVDGVGPAAYAIRPEHPDLTVDGEPRIVPLRVDADHKVHGNDPDPRGKAVFGCDGAKGATVVDLWVDRAEPHFRYAELDVGERRVLLPMTMARVKRDGTVHVKSIRSDQFQQVPGLANPDQVTLQEEDKIVAFYGGGTMYAMPGRQGPVL</sequence>
<dbReference type="Pfam" id="PF05239">
    <property type="entry name" value="PRC"/>
    <property type="match status" value="1"/>
</dbReference>
<evidence type="ECO:0000256" key="1">
    <source>
        <dbReference type="SAM" id="Phobius"/>
    </source>
</evidence>
<dbReference type="Gene3D" id="3.90.50.10">
    <property type="entry name" value="Photosynthetic Reaction Center, subunit H, domain 2"/>
    <property type="match status" value="1"/>
</dbReference>
<feature type="domain" description="PRC-barrel" evidence="3">
    <location>
        <begin position="145"/>
        <end position="210"/>
    </location>
</feature>
<accession>A0ABY6Q772</accession>
<reference evidence="4 5" key="1">
    <citation type="submission" date="2019-02" db="EMBL/GenBank/DDBJ databases">
        <title>Halieaceae_genomes.</title>
        <authorList>
            <person name="Li S.-H."/>
        </authorList>
    </citation>
    <scope>NUCLEOTIDE SEQUENCE [LARGE SCALE GENOMIC DNA]</scope>
    <source>
        <strain evidence="4 5">JH123</strain>
    </source>
</reference>
<keyword evidence="5" id="KW-1185">Reference proteome</keyword>